<comment type="similarity">
    <text evidence="4 19">Belongs to the CobS family.</text>
</comment>
<dbReference type="GO" id="GO:0005886">
    <property type="term" value="C:plasma membrane"/>
    <property type="evidence" value="ECO:0007669"/>
    <property type="project" value="UniProtKB-SubCell"/>
</dbReference>
<evidence type="ECO:0000256" key="1">
    <source>
        <dbReference type="ARBA" id="ARBA00001946"/>
    </source>
</evidence>
<comment type="pathway">
    <text evidence="3 19">Cofactor biosynthesis; adenosylcobalamin biosynthesis; adenosylcobalamin from cob(II)yrinate a,c-diamide: step 7/7.</text>
</comment>
<keyword evidence="21" id="KW-1185">Reference proteome</keyword>
<keyword evidence="12 19" id="KW-1133">Transmembrane helix</keyword>
<dbReference type="PANTHER" id="PTHR34148">
    <property type="entry name" value="ADENOSYLCOBINAMIDE-GDP RIBAZOLETRANSFERASE"/>
    <property type="match status" value="1"/>
</dbReference>
<dbReference type="HAMAP" id="MF_00719">
    <property type="entry name" value="CobS"/>
    <property type="match status" value="1"/>
</dbReference>
<feature type="transmembrane region" description="Helical" evidence="19">
    <location>
        <begin position="185"/>
        <end position="206"/>
    </location>
</feature>
<dbReference type="PANTHER" id="PTHR34148:SF1">
    <property type="entry name" value="ADENOSYLCOBINAMIDE-GDP RIBAZOLETRANSFERASE"/>
    <property type="match status" value="1"/>
</dbReference>
<keyword evidence="8 19" id="KW-0169">Cobalamin biosynthesis</keyword>
<keyword evidence="9 19" id="KW-0808">Transferase</keyword>
<organism evidence="20 21">
    <name type="scientific">Insolitispirillum peregrinum</name>
    <dbReference type="NCBI Taxonomy" id="80876"/>
    <lineage>
        <taxon>Bacteria</taxon>
        <taxon>Pseudomonadati</taxon>
        <taxon>Pseudomonadota</taxon>
        <taxon>Alphaproteobacteria</taxon>
        <taxon>Rhodospirillales</taxon>
        <taxon>Novispirillaceae</taxon>
        <taxon>Insolitispirillum</taxon>
    </lineage>
</organism>
<dbReference type="GO" id="GO:0009236">
    <property type="term" value="P:cobalamin biosynthetic process"/>
    <property type="evidence" value="ECO:0007669"/>
    <property type="project" value="UniProtKB-UniRule"/>
</dbReference>
<evidence type="ECO:0000256" key="7">
    <source>
        <dbReference type="ARBA" id="ARBA00022475"/>
    </source>
</evidence>
<evidence type="ECO:0000256" key="12">
    <source>
        <dbReference type="ARBA" id="ARBA00022989"/>
    </source>
</evidence>
<keyword evidence="7 19" id="KW-1003">Cell membrane</keyword>
<evidence type="ECO:0000313" key="21">
    <source>
        <dbReference type="Proteomes" id="UP000185678"/>
    </source>
</evidence>
<evidence type="ECO:0000256" key="15">
    <source>
        <dbReference type="ARBA" id="ARBA00032605"/>
    </source>
</evidence>
<feature type="transmembrane region" description="Helical" evidence="19">
    <location>
        <begin position="212"/>
        <end position="231"/>
    </location>
</feature>
<evidence type="ECO:0000256" key="19">
    <source>
        <dbReference type="HAMAP-Rule" id="MF_00719"/>
    </source>
</evidence>
<evidence type="ECO:0000256" key="17">
    <source>
        <dbReference type="ARBA" id="ARBA00048623"/>
    </source>
</evidence>
<dbReference type="GO" id="GO:0051073">
    <property type="term" value="F:adenosylcobinamide-GDP ribazoletransferase activity"/>
    <property type="evidence" value="ECO:0007669"/>
    <property type="project" value="UniProtKB-UniRule"/>
</dbReference>
<evidence type="ECO:0000256" key="14">
    <source>
        <dbReference type="ARBA" id="ARBA00025228"/>
    </source>
</evidence>
<keyword evidence="13 19" id="KW-0472">Membrane</keyword>
<dbReference type="GO" id="GO:0008818">
    <property type="term" value="F:cobalamin 5'-phosphate synthase activity"/>
    <property type="evidence" value="ECO:0007669"/>
    <property type="project" value="UniProtKB-UniRule"/>
</dbReference>
<keyword evidence="11 19" id="KW-0460">Magnesium</keyword>
<protein>
    <recommendedName>
        <fullName evidence="6 19">Adenosylcobinamide-GDP ribazoletransferase</fullName>
        <ecNumber evidence="5 19">2.7.8.26</ecNumber>
    </recommendedName>
    <alternativeName>
        <fullName evidence="16 19">Cobalamin synthase</fullName>
    </alternativeName>
    <alternativeName>
        <fullName evidence="15 19">Cobalamin-5'-phosphate synthase</fullName>
    </alternativeName>
</protein>
<comment type="catalytic activity">
    <reaction evidence="17 19">
        <text>alpha-ribazole + adenosylcob(III)inamide-GDP = adenosylcob(III)alamin + GMP + H(+)</text>
        <dbReference type="Rhea" id="RHEA:16049"/>
        <dbReference type="ChEBI" id="CHEBI:10329"/>
        <dbReference type="ChEBI" id="CHEBI:15378"/>
        <dbReference type="ChEBI" id="CHEBI:18408"/>
        <dbReference type="ChEBI" id="CHEBI:58115"/>
        <dbReference type="ChEBI" id="CHEBI:60487"/>
        <dbReference type="EC" id="2.7.8.26"/>
    </reaction>
</comment>
<dbReference type="InterPro" id="IPR003805">
    <property type="entry name" value="CobS"/>
</dbReference>
<proteinExistence type="inferred from homology"/>
<evidence type="ECO:0000256" key="4">
    <source>
        <dbReference type="ARBA" id="ARBA00010561"/>
    </source>
</evidence>
<name>A0A1N7JFU7_9PROT</name>
<feature type="transmembrane region" description="Helical" evidence="19">
    <location>
        <begin position="45"/>
        <end position="67"/>
    </location>
</feature>
<gene>
    <name evidence="19" type="primary">cobS</name>
    <name evidence="20" type="ORF">SAMN05421779_102208</name>
</gene>
<dbReference type="AlphaFoldDB" id="A0A1N7JFU7"/>
<dbReference type="OrthoDB" id="9794626at2"/>
<evidence type="ECO:0000256" key="3">
    <source>
        <dbReference type="ARBA" id="ARBA00004663"/>
    </source>
</evidence>
<dbReference type="EC" id="2.7.8.26" evidence="5 19"/>
<evidence type="ECO:0000256" key="11">
    <source>
        <dbReference type="ARBA" id="ARBA00022842"/>
    </source>
</evidence>
<dbReference type="EMBL" id="FTOA01000002">
    <property type="protein sequence ID" value="SIS48180.1"/>
    <property type="molecule type" value="Genomic_DNA"/>
</dbReference>
<dbReference type="STRING" id="80876.SAMN05421779_102208"/>
<reference evidence="20 21" key="1">
    <citation type="submission" date="2017-01" db="EMBL/GenBank/DDBJ databases">
        <authorList>
            <person name="Mah S.A."/>
            <person name="Swanson W.J."/>
            <person name="Moy G.W."/>
            <person name="Vacquier V.D."/>
        </authorList>
    </citation>
    <scope>NUCLEOTIDE SEQUENCE [LARGE SCALE GENOMIC DNA]</scope>
    <source>
        <strain evidence="20 21">DSM 11589</strain>
    </source>
</reference>
<evidence type="ECO:0000256" key="13">
    <source>
        <dbReference type="ARBA" id="ARBA00023136"/>
    </source>
</evidence>
<evidence type="ECO:0000256" key="9">
    <source>
        <dbReference type="ARBA" id="ARBA00022679"/>
    </source>
</evidence>
<evidence type="ECO:0000256" key="8">
    <source>
        <dbReference type="ARBA" id="ARBA00022573"/>
    </source>
</evidence>
<comment type="function">
    <text evidence="14 19">Joins adenosylcobinamide-GDP and alpha-ribazole to generate adenosylcobalamin (Ado-cobalamin). Also synthesizes adenosylcobalamin 5'-phosphate from adenosylcobinamide-GDP and alpha-ribazole 5'-phosphate.</text>
</comment>
<dbReference type="UniPathway" id="UPA00148">
    <property type="reaction ID" value="UER00238"/>
</dbReference>
<dbReference type="Pfam" id="PF02654">
    <property type="entry name" value="CobS"/>
    <property type="match status" value="1"/>
</dbReference>
<dbReference type="NCBIfam" id="TIGR00317">
    <property type="entry name" value="cobS"/>
    <property type="match status" value="1"/>
</dbReference>
<evidence type="ECO:0000256" key="5">
    <source>
        <dbReference type="ARBA" id="ARBA00013200"/>
    </source>
</evidence>
<evidence type="ECO:0000256" key="16">
    <source>
        <dbReference type="ARBA" id="ARBA00032853"/>
    </source>
</evidence>
<comment type="catalytic activity">
    <reaction evidence="18 19">
        <text>alpha-ribazole 5'-phosphate + adenosylcob(III)inamide-GDP = adenosylcob(III)alamin 5'-phosphate + GMP + H(+)</text>
        <dbReference type="Rhea" id="RHEA:23560"/>
        <dbReference type="ChEBI" id="CHEBI:15378"/>
        <dbReference type="ChEBI" id="CHEBI:57918"/>
        <dbReference type="ChEBI" id="CHEBI:58115"/>
        <dbReference type="ChEBI" id="CHEBI:60487"/>
        <dbReference type="ChEBI" id="CHEBI:60493"/>
        <dbReference type="EC" id="2.7.8.26"/>
    </reaction>
</comment>
<evidence type="ECO:0000256" key="6">
    <source>
        <dbReference type="ARBA" id="ARBA00015850"/>
    </source>
</evidence>
<evidence type="ECO:0000313" key="20">
    <source>
        <dbReference type="EMBL" id="SIS48180.1"/>
    </source>
</evidence>
<evidence type="ECO:0000256" key="18">
    <source>
        <dbReference type="ARBA" id="ARBA00049504"/>
    </source>
</evidence>
<sequence length="260" mass="25900">MIESSHTSPSAGWAARRLAELHLAAVFLTRLPLPHLRPPLPALSAALWAFPLVGAGIGLAGGAVLMLASAVGLPGPLAAGLALLATVLLTGALHEDGLADIADGFGGGATRARKLEILRDSRVGSYGVVALLLVVGLRWQALASLAANPLSAALVLTAAHALARASVPWAMVLGRPARSDGLGAAAGEASLVIALITLAVGMVVAVGLVPALALPMAGLMLTITAGIGWVATRQIGGYTGDVLGAIVLLSETAALMAATR</sequence>
<dbReference type="RefSeq" id="WP_076399110.1">
    <property type="nucleotide sequence ID" value="NZ_FTOA01000002.1"/>
</dbReference>
<keyword evidence="10 19" id="KW-0812">Transmembrane</keyword>
<comment type="cofactor">
    <cofactor evidence="1 19">
        <name>Mg(2+)</name>
        <dbReference type="ChEBI" id="CHEBI:18420"/>
    </cofactor>
</comment>
<feature type="transmembrane region" description="Helical" evidence="19">
    <location>
        <begin position="153"/>
        <end position="173"/>
    </location>
</feature>
<dbReference type="Proteomes" id="UP000185678">
    <property type="component" value="Unassembled WGS sequence"/>
</dbReference>
<evidence type="ECO:0000256" key="10">
    <source>
        <dbReference type="ARBA" id="ARBA00022692"/>
    </source>
</evidence>
<feature type="transmembrane region" description="Helical" evidence="19">
    <location>
        <begin position="123"/>
        <end position="141"/>
    </location>
</feature>
<feature type="transmembrane region" description="Helical" evidence="19">
    <location>
        <begin position="73"/>
        <end position="93"/>
    </location>
</feature>
<comment type="subcellular location">
    <subcellularLocation>
        <location evidence="2 19">Cell membrane</location>
        <topology evidence="2 19">Multi-pass membrane protein</topology>
    </subcellularLocation>
</comment>
<accession>A0A1N7JFU7</accession>
<evidence type="ECO:0000256" key="2">
    <source>
        <dbReference type="ARBA" id="ARBA00004651"/>
    </source>
</evidence>